<dbReference type="InterPro" id="IPR051061">
    <property type="entry name" value="Zinc_finger_trans_reg"/>
</dbReference>
<keyword evidence="6" id="KW-0804">Transcription</keyword>
<dbReference type="Gene3D" id="3.30.160.60">
    <property type="entry name" value="Classic Zinc Finger"/>
    <property type="match status" value="1"/>
</dbReference>
<evidence type="ECO:0000259" key="10">
    <source>
        <dbReference type="PROSITE" id="PS50157"/>
    </source>
</evidence>
<evidence type="ECO:0000256" key="8">
    <source>
        <dbReference type="PROSITE-ProRule" id="PRU00042"/>
    </source>
</evidence>
<evidence type="ECO:0000313" key="11">
    <source>
        <dbReference type="EMBL" id="KAL3753558.1"/>
    </source>
</evidence>
<gene>
    <name evidence="11" type="ORF">ACJRO7_000894</name>
</gene>
<accession>A0ABD3LP66</accession>
<evidence type="ECO:0000256" key="5">
    <source>
        <dbReference type="ARBA" id="ARBA00023015"/>
    </source>
</evidence>
<keyword evidence="7" id="KW-0539">Nucleus</keyword>
<evidence type="ECO:0000256" key="2">
    <source>
        <dbReference type="ARBA" id="ARBA00022723"/>
    </source>
</evidence>
<dbReference type="SUPFAM" id="SSF57667">
    <property type="entry name" value="beta-beta-alpha zinc fingers"/>
    <property type="match status" value="1"/>
</dbReference>
<dbReference type="SMART" id="SM00355">
    <property type="entry name" value="ZnF_C2H2"/>
    <property type="match status" value="1"/>
</dbReference>
<comment type="caution">
    <text evidence="11">The sequence shown here is derived from an EMBL/GenBank/DDBJ whole genome shotgun (WGS) entry which is preliminary data.</text>
</comment>
<dbReference type="PANTHER" id="PTHR46179">
    <property type="entry name" value="ZINC FINGER PROTEIN"/>
    <property type="match status" value="1"/>
</dbReference>
<dbReference type="InterPro" id="IPR013087">
    <property type="entry name" value="Znf_C2H2_type"/>
</dbReference>
<protein>
    <recommendedName>
        <fullName evidence="10">C2H2-type domain-containing protein</fullName>
    </recommendedName>
</protein>
<evidence type="ECO:0000313" key="12">
    <source>
        <dbReference type="Proteomes" id="UP001634007"/>
    </source>
</evidence>
<evidence type="ECO:0000256" key="1">
    <source>
        <dbReference type="ARBA" id="ARBA00004123"/>
    </source>
</evidence>
<feature type="region of interest" description="Disordered" evidence="9">
    <location>
        <begin position="82"/>
        <end position="103"/>
    </location>
</feature>
<reference evidence="11 12" key="1">
    <citation type="submission" date="2024-11" db="EMBL/GenBank/DDBJ databases">
        <title>Chromosome-level genome assembly of Eucalyptus globulus Labill. provides insights into its genome evolution.</title>
        <authorList>
            <person name="Li X."/>
        </authorList>
    </citation>
    <scope>NUCLEOTIDE SEQUENCE [LARGE SCALE GENOMIC DNA]</scope>
    <source>
        <strain evidence="11">CL2024</strain>
        <tissue evidence="11">Fresh tender leaves</tissue>
    </source>
</reference>
<name>A0ABD3LP66_EUCGL</name>
<dbReference type="EMBL" id="JBJKBG010000001">
    <property type="protein sequence ID" value="KAL3753558.1"/>
    <property type="molecule type" value="Genomic_DNA"/>
</dbReference>
<dbReference type="GO" id="GO:0008270">
    <property type="term" value="F:zinc ion binding"/>
    <property type="evidence" value="ECO:0007669"/>
    <property type="project" value="UniProtKB-KW"/>
</dbReference>
<evidence type="ECO:0000256" key="4">
    <source>
        <dbReference type="ARBA" id="ARBA00022833"/>
    </source>
</evidence>
<evidence type="ECO:0000256" key="3">
    <source>
        <dbReference type="ARBA" id="ARBA00022771"/>
    </source>
</evidence>
<feature type="domain" description="C2H2-type" evidence="10">
    <location>
        <begin position="53"/>
        <end position="83"/>
    </location>
</feature>
<dbReference type="PANTHER" id="PTHR46179:SF13">
    <property type="entry name" value="C2H2-TYPE DOMAIN-CONTAINING PROTEIN"/>
    <property type="match status" value="1"/>
</dbReference>
<dbReference type="PROSITE" id="PS00028">
    <property type="entry name" value="ZINC_FINGER_C2H2_1"/>
    <property type="match status" value="1"/>
</dbReference>
<dbReference type="GO" id="GO:0005634">
    <property type="term" value="C:nucleus"/>
    <property type="evidence" value="ECO:0007669"/>
    <property type="project" value="UniProtKB-SubCell"/>
</dbReference>
<keyword evidence="12" id="KW-1185">Reference proteome</keyword>
<evidence type="ECO:0000256" key="6">
    <source>
        <dbReference type="ARBA" id="ARBA00023163"/>
    </source>
</evidence>
<dbReference type="InterPro" id="IPR036236">
    <property type="entry name" value="Znf_C2H2_sf"/>
</dbReference>
<keyword evidence="5" id="KW-0805">Transcription regulation</keyword>
<dbReference type="PROSITE" id="PS50157">
    <property type="entry name" value="ZINC_FINGER_C2H2_2"/>
    <property type="match status" value="1"/>
</dbReference>
<keyword evidence="3 8" id="KW-0863">Zinc-finger</keyword>
<proteinExistence type="predicted"/>
<dbReference type="AlphaFoldDB" id="A0ABD3LP66"/>
<evidence type="ECO:0000256" key="7">
    <source>
        <dbReference type="ARBA" id="ARBA00023242"/>
    </source>
</evidence>
<sequence>MQEAAILYLDWTSVRLGDRLRRSIKSTLVTHRPFKCSIGDCPTSYRRKDHLIFNCPVGGCNKSFACQGNIKRHMNEIHNDELPATSGEFKNPKQHFASQSRKHEDSHVKLETMEAFCYECMKYFSNKKISANPKAFRFEAICMRDRGKKFVYKHMIDHHEKTGCHGDFDKFDEQFRSRPRGRRKRKCPTIKFLLPKRVTLPNELDFLSD</sequence>
<organism evidence="11 12">
    <name type="scientific">Eucalyptus globulus</name>
    <name type="common">Tasmanian blue gum</name>
    <dbReference type="NCBI Taxonomy" id="34317"/>
    <lineage>
        <taxon>Eukaryota</taxon>
        <taxon>Viridiplantae</taxon>
        <taxon>Streptophyta</taxon>
        <taxon>Embryophyta</taxon>
        <taxon>Tracheophyta</taxon>
        <taxon>Spermatophyta</taxon>
        <taxon>Magnoliopsida</taxon>
        <taxon>eudicotyledons</taxon>
        <taxon>Gunneridae</taxon>
        <taxon>Pentapetalae</taxon>
        <taxon>rosids</taxon>
        <taxon>malvids</taxon>
        <taxon>Myrtales</taxon>
        <taxon>Myrtaceae</taxon>
        <taxon>Myrtoideae</taxon>
        <taxon>Eucalypteae</taxon>
        <taxon>Eucalyptus</taxon>
    </lineage>
</organism>
<keyword evidence="4" id="KW-0862">Zinc</keyword>
<keyword evidence="2" id="KW-0479">Metal-binding</keyword>
<comment type="subcellular location">
    <subcellularLocation>
        <location evidence="1">Nucleus</location>
    </subcellularLocation>
</comment>
<dbReference type="Proteomes" id="UP001634007">
    <property type="component" value="Unassembled WGS sequence"/>
</dbReference>
<evidence type="ECO:0000256" key="9">
    <source>
        <dbReference type="SAM" id="MobiDB-lite"/>
    </source>
</evidence>